<name>A0AAE9EXG7_CAEBR</name>
<evidence type="ECO:0000313" key="2">
    <source>
        <dbReference type="EMBL" id="UMM33651.1"/>
    </source>
</evidence>
<protein>
    <submittedName>
        <fullName evidence="2">Uncharacterized protein</fullName>
    </submittedName>
</protein>
<feature type="transmembrane region" description="Helical" evidence="1">
    <location>
        <begin position="31"/>
        <end position="48"/>
    </location>
</feature>
<dbReference type="Proteomes" id="UP000829354">
    <property type="component" value="Chromosome V"/>
</dbReference>
<organism evidence="2 3">
    <name type="scientific">Caenorhabditis briggsae</name>
    <dbReference type="NCBI Taxonomy" id="6238"/>
    <lineage>
        <taxon>Eukaryota</taxon>
        <taxon>Metazoa</taxon>
        <taxon>Ecdysozoa</taxon>
        <taxon>Nematoda</taxon>
        <taxon>Chromadorea</taxon>
        <taxon>Rhabditida</taxon>
        <taxon>Rhabditina</taxon>
        <taxon>Rhabditomorpha</taxon>
        <taxon>Rhabditoidea</taxon>
        <taxon>Rhabditidae</taxon>
        <taxon>Peloderinae</taxon>
        <taxon>Caenorhabditis</taxon>
    </lineage>
</organism>
<keyword evidence="3" id="KW-1185">Reference proteome</keyword>
<evidence type="ECO:0000256" key="1">
    <source>
        <dbReference type="SAM" id="Phobius"/>
    </source>
</evidence>
<sequence length="72" mass="8117">MDSAKLEYAALRTPRDMEIAQLARIRSINNVLTLIAIVFILSAITGFFMDTSSLSFFIITYQMVICDVIILL</sequence>
<keyword evidence="1" id="KW-0812">Transmembrane</keyword>
<proteinExistence type="predicted"/>
<dbReference type="AlphaFoldDB" id="A0AAE9EXG7"/>
<evidence type="ECO:0000313" key="3">
    <source>
        <dbReference type="Proteomes" id="UP000829354"/>
    </source>
</evidence>
<reference evidence="2 3" key="1">
    <citation type="submission" date="2022-04" db="EMBL/GenBank/DDBJ databases">
        <title>Chromosome-level reference genomes for two strains of Caenorhabditis briggsae: an improved platform for comparative genomics.</title>
        <authorList>
            <person name="Stevens L."/>
            <person name="Andersen E."/>
        </authorList>
    </citation>
    <scope>NUCLEOTIDE SEQUENCE [LARGE SCALE GENOMIC DNA]</scope>
    <source>
        <strain evidence="2">VX34</strain>
        <tissue evidence="2">Whole-organism</tissue>
    </source>
</reference>
<keyword evidence="1" id="KW-0472">Membrane</keyword>
<keyword evidence="1" id="KW-1133">Transmembrane helix</keyword>
<dbReference type="EMBL" id="CP092624">
    <property type="protein sequence ID" value="UMM33651.1"/>
    <property type="molecule type" value="Genomic_DNA"/>
</dbReference>
<accession>A0AAE9EXG7</accession>
<feature type="transmembrane region" description="Helical" evidence="1">
    <location>
        <begin position="54"/>
        <end position="71"/>
    </location>
</feature>
<gene>
    <name evidence="2" type="ORF">L5515_007048</name>
</gene>